<dbReference type="AlphaFoldDB" id="A0A4Q7MFT6"/>
<reference evidence="3 4" key="1">
    <citation type="submission" date="2019-02" db="EMBL/GenBank/DDBJ databases">
        <title>Genomic Encyclopedia of Type Strains, Phase IV (KMG-IV): sequencing the most valuable type-strain genomes for metagenomic binning, comparative biology and taxonomic classification.</title>
        <authorList>
            <person name="Goeker M."/>
        </authorList>
    </citation>
    <scope>NUCLEOTIDE SEQUENCE [LARGE SCALE GENOMIC DNA]</scope>
    <source>
        <strain evidence="3 4">DSM 18116</strain>
    </source>
</reference>
<gene>
    <name evidence="3" type="ORF">EV199_5430</name>
</gene>
<feature type="domain" description="Secretion system C-terminal sorting" evidence="2">
    <location>
        <begin position="1113"/>
        <end position="1181"/>
    </location>
</feature>
<dbReference type="InterPro" id="IPR013783">
    <property type="entry name" value="Ig-like_fold"/>
</dbReference>
<dbReference type="Proteomes" id="UP000293874">
    <property type="component" value="Unassembled WGS sequence"/>
</dbReference>
<proteinExistence type="predicted"/>
<dbReference type="EMBL" id="SGXA01000004">
    <property type="protein sequence ID" value="RZS67046.1"/>
    <property type="molecule type" value="Genomic_DNA"/>
</dbReference>
<keyword evidence="4" id="KW-1185">Reference proteome</keyword>
<evidence type="ECO:0000313" key="3">
    <source>
        <dbReference type="EMBL" id="RZS67046.1"/>
    </source>
</evidence>
<accession>A0A4Q7MFT6</accession>
<dbReference type="OrthoDB" id="8901262at2"/>
<dbReference type="SUPFAM" id="SSF51126">
    <property type="entry name" value="Pectin lyase-like"/>
    <property type="match status" value="1"/>
</dbReference>
<comment type="caution">
    <text evidence="3">The sequence shown here is derived from an EMBL/GenBank/DDBJ whole genome shotgun (WGS) entry which is preliminary data.</text>
</comment>
<name>A0A4Q7MFT6_9BACT</name>
<evidence type="ECO:0000259" key="2">
    <source>
        <dbReference type="Pfam" id="PF18962"/>
    </source>
</evidence>
<evidence type="ECO:0000313" key="4">
    <source>
        <dbReference type="Proteomes" id="UP000293874"/>
    </source>
</evidence>
<dbReference type="Gene3D" id="2.60.40.2700">
    <property type="match status" value="1"/>
</dbReference>
<dbReference type="InterPro" id="IPR026444">
    <property type="entry name" value="Secre_tail"/>
</dbReference>
<evidence type="ECO:0000256" key="1">
    <source>
        <dbReference type="SAM" id="SignalP"/>
    </source>
</evidence>
<dbReference type="Gene3D" id="2.60.40.10">
    <property type="entry name" value="Immunoglobulins"/>
    <property type="match status" value="1"/>
</dbReference>
<dbReference type="Pfam" id="PF18962">
    <property type="entry name" value="Por_Secre_tail"/>
    <property type="match status" value="1"/>
</dbReference>
<dbReference type="RefSeq" id="WP_130543929.1">
    <property type="nucleotide sequence ID" value="NZ_CP042431.1"/>
</dbReference>
<feature type="chain" id="PRO_5020232501" evidence="1">
    <location>
        <begin position="29"/>
        <end position="1191"/>
    </location>
</feature>
<organism evidence="3 4">
    <name type="scientific">Pseudobacter ginsenosidimutans</name>
    <dbReference type="NCBI Taxonomy" id="661488"/>
    <lineage>
        <taxon>Bacteria</taxon>
        <taxon>Pseudomonadati</taxon>
        <taxon>Bacteroidota</taxon>
        <taxon>Chitinophagia</taxon>
        <taxon>Chitinophagales</taxon>
        <taxon>Chitinophagaceae</taxon>
        <taxon>Pseudobacter</taxon>
    </lineage>
</organism>
<protein>
    <submittedName>
        <fullName evidence="3">Putative secreted protein (Por secretion system target)</fullName>
    </submittedName>
</protein>
<keyword evidence="1" id="KW-0732">Signal</keyword>
<sequence length="1191" mass="126936">MNILRTVFTSVLTAAMLCVTGSAVYAQAVVKKVVPASTTYSSSLTGPNGTANHRYLRSHFLLLASEIGLPAGTVIHSIGFRYAGGSDAPAAGSIKLYLENSSHLVNARSTLWSTAITGMTNAYTGTFNPPVGVMDEAVVSLELQTPFTYNGGSLYIGYDYTGTGFATIDARMHVNDDQGSSTAVRYSYSASAVPATLDASFNWRPQMELGYANAELNDLEVRQIKMQSILGKFWATQNPVTVIVRNNSNQTRNNINVTMNVSGINSTTATDLIAAIAAGDSAEVTFEAPVANQGSQTITISIPGDNDNTNNTCSRIQTLDCSSFQYASNENDSDSMGLPSTGGIMAVKITVPSISIKIDAINFRVSRDPNMNGHTVSAVILDDYGNIVANSDPFTLTDAMMGTDQVIPLLAPAYFNPGENFYAGILQESGAIYPVATARPAGSPSGINYIFDASGGIGTEDTDRGIYLIGIKTSSFLEFTSSVYERIMDGTLAMFVATPGFSHYNFKVNGESKYAGTDNYFTYFPANGDVVTLDVEINGCTETAGEVYTIDVVPITPGSGNILYVNQHSVSTGDGSSWSTPMADLSDALRWAKARQSNFTSANPLKIFVAGGTYKPMYSAVDETFGMDGGPSNAFLMVKNVQIYGGFAGYESSPDQRDLSLTANKTILSGDYSDDDYISGDGLSLTMNNMMENAFHIVVAAGDVGNAVLDGFTIRGGGGELYGMPWEVINGNQLMVQYGGGIYIHASSPRINNVIIAGNKADMFGGGIYLSHSSAAITNTLIYKNYAGISGGGIYNDINSDVYHTNLTITNNRALTSGSAMANSAATVHLRNSILYGNGSGIDNHNSTLDASYSLVQGMPADAAKHILSGSTDPLFNDVSGDDYTLRSVSGLINKGNNLYFQAGQSPDLSAITKDLNGKTRIGEGVIDIGAYEAKPTLEILQHPGSVTSCQETEVNFFVIVNSSGSTNPSYQWQQSTDGNNWTDINNATQSSYLVKATSNKQFRCIVGIPGFSVTSNAATLTTTVFERPVINIPDEICLSENAVELKASPAGGVFEGSGVTENSWNLLGFKSGKQTISYTYTSDNGCIGHVEKTINLISCKSDGPVKLFQSNPNPATSIITVKVDVGREIRDAELIISSLNGQWVVRKPVTLYRGMNVHEFNISGLGAGMYFISIYNESKKPLATIRLIRK</sequence>
<feature type="signal peptide" evidence="1">
    <location>
        <begin position="1"/>
        <end position="28"/>
    </location>
</feature>
<dbReference type="NCBIfam" id="TIGR04183">
    <property type="entry name" value="Por_Secre_tail"/>
    <property type="match status" value="1"/>
</dbReference>
<dbReference type="InterPro" id="IPR011050">
    <property type="entry name" value="Pectin_lyase_fold/virulence"/>
</dbReference>